<gene>
    <name evidence="14" type="ORF">BECKLFY1418A_GA0070994_11119</name>
    <name evidence="13" type="ORF">BECKLFY1418B_GA0070995_10918</name>
</gene>
<dbReference type="InterPro" id="IPR001453">
    <property type="entry name" value="MoaB/Mog_dom"/>
</dbReference>
<evidence type="ECO:0000256" key="11">
    <source>
        <dbReference type="RuleBase" id="RU365090"/>
    </source>
</evidence>
<evidence type="ECO:0000256" key="9">
    <source>
        <dbReference type="ARBA" id="ARBA00023150"/>
    </source>
</evidence>
<proteinExistence type="inferred from homology"/>
<dbReference type="SUPFAM" id="SSF63867">
    <property type="entry name" value="MoeA C-terminal domain-like"/>
    <property type="match status" value="1"/>
</dbReference>
<dbReference type="SMART" id="SM00852">
    <property type="entry name" value="MoCF_biosynth"/>
    <property type="match status" value="1"/>
</dbReference>
<feature type="domain" description="MoaB/Mog" evidence="12">
    <location>
        <begin position="195"/>
        <end position="332"/>
    </location>
</feature>
<dbReference type="SUPFAM" id="SSF63882">
    <property type="entry name" value="MoeA N-terminal region -like"/>
    <property type="match status" value="1"/>
</dbReference>
<dbReference type="InterPro" id="IPR008284">
    <property type="entry name" value="MoCF_biosynth_CS"/>
</dbReference>
<dbReference type="GO" id="GO:0006777">
    <property type="term" value="P:Mo-molybdopterin cofactor biosynthetic process"/>
    <property type="evidence" value="ECO:0007669"/>
    <property type="project" value="UniProtKB-UniRule"/>
</dbReference>
<evidence type="ECO:0000256" key="3">
    <source>
        <dbReference type="ARBA" id="ARBA00005046"/>
    </source>
</evidence>
<evidence type="ECO:0000256" key="2">
    <source>
        <dbReference type="ARBA" id="ARBA00002901"/>
    </source>
</evidence>
<accession>A0A450V5P1</accession>
<evidence type="ECO:0000256" key="1">
    <source>
        <dbReference type="ARBA" id="ARBA00001946"/>
    </source>
</evidence>
<comment type="pathway">
    <text evidence="3 11">Cofactor biosynthesis; molybdopterin biosynthesis.</text>
</comment>
<dbReference type="EMBL" id="CAADFH010000111">
    <property type="protein sequence ID" value="VFK00076.1"/>
    <property type="molecule type" value="Genomic_DNA"/>
</dbReference>
<dbReference type="GO" id="GO:0061599">
    <property type="term" value="F:molybdopterin molybdotransferase activity"/>
    <property type="evidence" value="ECO:0007669"/>
    <property type="project" value="UniProtKB-UniRule"/>
</dbReference>
<keyword evidence="6 11" id="KW-0808">Transferase</keyword>
<dbReference type="InterPro" id="IPR005111">
    <property type="entry name" value="MoeA_C_domain_IV"/>
</dbReference>
<dbReference type="EMBL" id="CAADFF010000091">
    <property type="protein sequence ID" value="VFJ96909.1"/>
    <property type="molecule type" value="Genomic_DNA"/>
</dbReference>
<dbReference type="Gene3D" id="2.40.340.10">
    <property type="entry name" value="MoeA, C-terminal, domain IV"/>
    <property type="match status" value="1"/>
</dbReference>
<dbReference type="CDD" id="cd00887">
    <property type="entry name" value="MoeA"/>
    <property type="match status" value="1"/>
</dbReference>
<protein>
    <recommendedName>
        <fullName evidence="11">Molybdopterin molybdenumtransferase</fullName>
        <ecNumber evidence="11">2.10.1.1</ecNumber>
    </recommendedName>
</protein>
<evidence type="ECO:0000256" key="10">
    <source>
        <dbReference type="ARBA" id="ARBA00047317"/>
    </source>
</evidence>
<dbReference type="GO" id="GO:0005829">
    <property type="term" value="C:cytosol"/>
    <property type="evidence" value="ECO:0007669"/>
    <property type="project" value="TreeGrafter"/>
</dbReference>
<dbReference type="Pfam" id="PF03454">
    <property type="entry name" value="MoeA_C"/>
    <property type="match status" value="1"/>
</dbReference>
<comment type="similarity">
    <text evidence="4 11">Belongs to the MoeA family.</text>
</comment>
<dbReference type="NCBIfam" id="TIGR00177">
    <property type="entry name" value="molyb_syn"/>
    <property type="match status" value="1"/>
</dbReference>
<organism evidence="14">
    <name type="scientific">Candidatus Kentrum sp. LFY</name>
    <dbReference type="NCBI Taxonomy" id="2126342"/>
    <lineage>
        <taxon>Bacteria</taxon>
        <taxon>Pseudomonadati</taxon>
        <taxon>Pseudomonadota</taxon>
        <taxon>Gammaproteobacteria</taxon>
        <taxon>Candidatus Kentrum</taxon>
    </lineage>
</organism>
<evidence type="ECO:0000313" key="13">
    <source>
        <dbReference type="EMBL" id="VFJ96909.1"/>
    </source>
</evidence>
<dbReference type="NCBIfam" id="NF045515">
    <property type="entry name" value="Glp_gephyrin"/>
    <property type="match status" value="1"/>
</dbReference>
<dbReference type="PROSITE" id="PS01079">
    <property type="entry name" value="MOCF_BIOSYNTHESIS_2"/>
    <property type="match status" value="1"/>
</dbReference>
<dbReference type="InterPro" id="IPR036135">
    <property type="entry name" value="MoeA_linker/N_sf"/>
</dbReference>
<dbReference type="EC" id="2.10.1.1" evidence="11"/>
<dbReference type="PANTHER" id="PTHR10192:SF5">
    <property type="entry name" value="GEPHYRIN"/>
    <property type="match status" value="1"/>
</dbReference>
<evidence type="ECO:0000256" key="4">
    <source>
        <dbReference type="ARBA" id="ARBA00010763"/>
    </source>
</evidence>
<evidence type="ECO:0000256" key="6">
    <source>
        <dbReference type="ARBA" id="ARBA00022679"/>
    </source>
</evidence>
<dbReference type="InterPro" id="IPR036425">
    <property type="entry name" value="MoaB/Mog-like_dom_sf"/>
</dbReference>
<keyword evidence="5 11" id="KW-0500">Molybdenum</keyword>
<dbReference type="Gene3D" id="2.170.190.11">
    <property type="entry name" value="Molybdopterin biosynthesis moea protein, domain 3"/>
    <property type="match status" value="1"/>
</dbReference>
<evidence type="ECO:0000313" key="14">
    <source>
        <dbReference type="EMBL" id="VFK00076.1"/>
    </source>
</evidence>
<dbReference type="Gene3D" id="3.90.105.10">
    <property type="entry name" value="Molybdopterin biosynthesis moea protein, domain 2"/>
    <property type="match status" value="1"/>
</dbReference>
<dbReference type="Pfam" id="PF00994">
    <property type="entry name" value="MoCF_biosynth"/>
    <property type="match status" value="1"/>
</dbReference>
<evidence type="ECO:0000256" key="8">
    <source>
        <dbReference type="ARBA" id="ARBA00022842"/>
    </source>
</evidence>
<evidence type="ECO:0000256" key="7">
    <source>
        <dbReference type="ARBA" id="ARBA00022723"/>
    </source>
</evidence>
<evidence type="ECO:0000259" key="12">
    <source>
        <dbReference type="SMART" id="SM00852"/>
    </source>
</evidence>
<keyword evidence="9 11" id="KW-0501">Molybdenum cofactor biosynthesis</keyword>
<comment type="cofactor">
    <cofactor evidence="1 11">
        <name>Mg(2+)</name>
        <dbReference type="ChEBI" id="CHEBI:18420"/>
    </cofactor>
</comment>
<dbReference type="AlphaFoldDB" id="A0A450V5P1"/>
<dbReference type="InterPro" id="IPR005110">
    <property type="entry name" value="MoeA_linker/N"/>
</dbReference>
<keyword evidence="7 11" id="KW-0479">Metal-binding</keyword>
<dbReference type="InterPro" id="IPR036688">
    <property type="entry name" value="MoeA_C_domain_IV_sf"/>
</dbReference>
<dbReference type="Gene3D" id="3.40.980.10">
    <property type="entry name" value="MoaB/Mog-like domain"/>
    <property type="match status" value="1"/>
</dbReference>
<dbReference type="SUPFAM" id="SSF53218">
    <property type="entry name" value="Molybdenum cofactor biosynthesis proteins"/>
    <property type="match status" value="1"/>
</dbReference>
<dbReference type="FunFam" id="3.40.980.10:FF:000004">
    <property type="entry name" value="Molybdopterin molybdenumtransferase"/>
    <property type="match status" value="1"/>
</dbReference>
<comment type="catalytic activity">
    <reaction evidence="10">
        <text>adenylyl-molybdopterin + molybdate = Mo-molybdopterin + AMP + H(+)</text>
        <dbReference type="Rhea" id="RHEA:35047"/>
        <dbReference type="ChEBI" id="CHEBI:15378"/>
        <dbReference type="ChEBI" id="CHEBI:36264"/>
        <dbReference type="ChEBI" id="CHEBI:62727"/>
        <dbReference type="ChEBI" id="CHEBI:71302"/>
        <dbReference type="ChEBI" id="CHEBI:456215"/>
        <dbReference type="EC" id="2.10.1.1"/>
    </reaction>
</comment>
<evidence type="ECO:0000256" key="5">
    <source>
        <dbReference type="ARBA" id="ARBA00022505"/>
    </source>
</evidence>
<name>A0A450V5P1_9GAMM</name>
<dbReference type="GO" id="GO:0046872">
    <property type="term" value="F:metal ion binding"/>
    <property type="evidence" value="ECO:0007669"/>
    <property type="project" value="UniProtKB-UniRule"/>
</dbReference>
<dbReference type="Pfam" id="PF03453">
    <property type="entry name" value="MoeA_N"/>
    <property type="match status" value="1"/>
</dbReference>
<comment type="function">
    <text evidence="2 11">Catalyzes the insertion of molybdate into adenylated molybdopterin with the concomitant release of AMP.</text>
</comment>
<keyword evidence="8 11" id="KW-0460">Magnesium</keyword>
<dbReference type="UniPathway" id="UPA00344"/>
<sequence length="421" mass="45393">MNTKKPEYGREQLSVLQARARIMREIAPITETESVDIRGALGRVLSQDILAPFDVPPHTNSAMDGYAVRSTDLLSENLREFSVVGTAWAGRPYKGPPLRIGETVQIMTGAIMPVGADVVLMQEHAHAQPKGNTIRADSAHVSTWIKGQHIRAAGEDMVKGALVLRAGKRTLPADIGLLASLGIGEVNVNRRPRVAFFCTGDELRSIGEPLGKGNIYDSNRYTLYGMLTRLGVQIDDLGVVADRYEAIHRIIEQASATSDMVIATGGVSVGEADYVKIVLQELGQVGFWKVAIKPGRPLAFGRVGTAQFFGLPGNPVAVMVSFYQFVQSALARMAGENDPPFVPIQQVPCTSRLSKKIGRTEFVRGILETSPDGPTVRKTGVQGSGILHSMSVANCFIVLPPEQETVEPGTLVEVQPFSGLV</sequence>
<reference evidence="14" key="1">
    <citation type="submission" date="2019-02" db="EMBL/GenBank/DDBJ databases">
        <authorList>
            <person name="Gruber-Vodicka R. H."/>
            <person name="Seah K. B. B."/>
        </authorList>
    </citation>
    <scope>NUCLEOTIDE SEQUENCE</scope>
    <source>
        <strain evidence="14">BECK_M6</strain>
        <strain evidence="13">BECK_M7</strain>
    </source>
</reference>
<dbReference type="InterPro" id="IPR038987">
    <property type="entry name" value="MoeA-like"/>
</dbReference>
<dbReference type="PANTHER" id="PTHR10192">
    <property type="entry name" value="MOLYBDOPTERIN BIOSYNTHESIS PROTEIN"/>
    <property type="match status" value="1"/>
</dbReference>